<feature type="transmembrane region" description="Helical" evidence="7">
    <location>
        <begin position="789"/>
        <end position="810"/>
    </location>
</feature>
<dbReference type="EMBL" id="FJOG01000047">
    <property type="protein sequence ID" value="CZR67746.1"/>
    <property type="molecule type" value="Genomic_DNA"/>
</dbReference>
<accession>A0A1L7XRR2</accession>
<evidence type="ECO:0000256" key="2">
    <source>
        <dbReference type="ARBA" id="ARBA00022692"/>
    </source>
</evidence>
<evidence type="ECO:0000256" key="6">
    <source>
        <dbReference type="SAM" id="MobiDB-lite"/>
    </source>
</evidence>
<keyword evidence="2 7" id="KW-0812">Transmembrane</keyword>
<reference evidence="8 9" key="1">
    <citation type="submission" date="2016-03" db="EMBL/GenBank/DDBJ databases">
        <authorList>
            <person name="Ploux O."/>
        </authorList>
    </citation>
    <scope>NUCLEOTIDE SEQUENCE [LARGE SCALE GENOMIC DNA]</scope>
    <source>
        <strain evidence="8 9">UAMH 11012</strain>
    </source>
</reference>
<evidence type="ECO:0000256" key="3">
    <source>
        <dbReference type="ARBA" id="ARBA00022989"/>
    </source>
</evidence>
<keyword evidence="3 7" id="KW-1133">Transmembrane helix</keyword>
<dbReference type="SUPFAM" id="SSF144083">
    <property type="entry name" value="Magnesium transport protein CorA, transmembrane region"/>
    <property type="match status" value="1"/>
</dbReference>
<dbReference type="GO" id="GO:0046873">
    <property type="term" value="F:metal ion transmembrane transporter activity"/>
    <property type="evidence" value="ECO:0007669"/>
    <property type="project" value="InterPro"/>
</dbReference>
<dbReference type="Proteomes" id="UP000184330">
    <property type="component" value="Unassembled WGS sequence"/>
</dbReference>
<gene>
    <name evidence="8" type="ORF">PAC_17645</name>
</gene>
<dbReference type="InterPro" id="IPR045863">
    <property type="entry name" value="CorA_TM1_TM2"/>
</dbReference>
<feature type="region of interest" description="Disordered" evidence="6">
    <location>
        <begin position="310"/>
        <end position="330"/>
    </location>
</feature>
<organism evidence="8 9">
    <name type="scientific">Phialocephala subalpina</name>
    <dbReference type="NCBI Taxonomy" id="576137"/>
    <lineage>
        <taxon>Eukaryota</taxon>
        <taxon>Fungi</taxon>
        <taxon>Dikarya</taxon>
        <taxon>Ascomycota</taxon>
        <taxon>Pezizomycotina</taxon>
        <taxon>Leotiomycetes</taxon>
        <taxon>Helotiales</taxon>
        <taxon>Mollisiaceae</taxon>
        <taxon>Phialocephala</taxon>
        <taxon>Phialocephala fortinii species complex</taxon>
    </lineage>
</organism>
<feature type="compositionally biased region" description="Polar residues" evidence="6">
    <location>
        <begin position="312"/>
        <end position="328"/>
    </location>
</feature>
<feature type="coiled-coil region" evidence="5">
    <location>
        <begin position="899"/>
        <end position="926"/>
    </location>
</feature>
<comment type="subcellular location">
    <subcellularLocation>
        <location evidence="1">Membrane</location>
        <topology evidence="1">Multi-pass membrane protein</topology>
    </subcellularLocation>
</comment>
<proteinExistence type="predicted"/>
<dbReference type="InterPro" id="IPR050829">
    <property type="entry name" value="CorA_MIT"/>
</dbReference>
<dbReference type="PANTHER" id="PTHR47685:SF1">
    <property type="entry name" value="MAGNESIUM TRANSPORT PROTEIN CORA"/>
    <property type="match status" value="1"/>
</dbReference>
<feature type="coiled-coil region" evidence="5">
    <location>
        <begin position="729"/>
        <end position="783"/>
    </location>
</feature>
<evidence type="ECO:0000256" key="5">
    <source>
        <dbReference type="SAM" id="Coils"/>
    </source>
</evidence>
<evidence type="ECO:0000313" key="9">
    <source>
        <dbReference type="Proteomes" id="UP000184330"/>
    </source>
</evidence>
<keyword evidence="9" id="KW-1185">Reference proteome</keyword>
<name>A0A1L7XRR2_9HELO</name>
<evidence type="ECO:0000256" key="4">
    <source>
        <dbReference type="ARBA" id="ARBA00023136"/>
    </source>
</evidence>
<feature type="transmembrane region" description="Helical" evidence="7">
    <location>
        <begin position="831"/>
        <end position="848"/>
    </location>
</feature>
<evidence type="ECO:0000256" key="1">
    <source>
        <dbReference type="ARBA" id="ARBA00004141"/>
    </source>
</evidence>
<feature type="region of interest" description="Disordered" evidence="6">
    <location>
        <begin position="701"/>
        <end position="721"/>
    </location>
</feature>
<dbReference type="InterPro" id="IPR002523">
    <property type="entry name" value="MgTranspt_CorA/ZnTranspt_ZntB"/>
</dbReference>
<protein>
    <recommendedName>
        <fullName evidence="10">Ankyrin repeat protein</fullName>
    </recommendedName>
</protein>
<dbReference type="PANTHER" id="PTHR47685">
    <property type="entry name" value="MAGNESIUM TRANSPORT PROTEIN CORA"/>
    <property type="match status" value="1"/>
</dbReference>
<dbReference type="AlphaFoldDB" id="A0A1L7XRR2"/>
<evidence type="ECO:0000313" key="8">
    <source>
        <dbReference type="EMBL" id="CZR67746.1"/>
    </source>
</evidence>
<dbReference type="Pfam" id="PF01544">
    <property type="entry name" value="CorA"/>
    <property type="match status" value="1"/>
</dbReference>
<sequence length="959" mass="110428">MAAEGPQATNGTAWEPRPRRAQDDFIDMQYAKHDCKTAEEFVAEPWAHCRDPIHTYLSLRFEHRELFKSQLDEVNLKRVEHEEDRIAQTRANFSSYKEKDKMMKDLNAARREWKMEVKANIADYPARWKRSHADDPKLLERVQSWNVELDELNSSDLAPEVPVEPEYGFEACAIYFKKSNAGFKGHTHRHDQFLAGKFPNQKVPVHKILKNEENNPLSEVCPPGHLRYFHFPTNNMHWIETAIARYYNEPDGDHNDLNFKPSHDKSKAEKLLSREFRRGQVHGLGGGARGKGPIHARHMRSRCSIIPDDSKSATYTQHATESPSSSDPTDLALSANQGIEGKNFAIFVGLVSKTVWTKLTSERFHISIGKQVEKKIPRDARTQPKQIQSQLKKKKVLELWQKITKRTKASSSGKTKLGSYLFALAQLANAMDYEADERLLRENLHHDPPLHIRRTLDQSYFLTLEDTVVRDKDQVVYRETRQGKSFHSRNTRVVMVDQLWLWILDDSESSLDEKGAFSVNHLLDTIISSFPRRWGRNKPDPSGVHKSLRERLAQIPEREIQSIYDLALIIIDQCSRVFFDRTKPLDQRPEVMDLFASAIGNVTDHTTVAYESFWRNMGYRALMTGPFENAESKHHKYLDINPEGTLLCESQDISEELQIMLRIYSQQLHVVNDFRKILGHMNGESKNETDMARNLRKFMEGMQNQSSKSGKKKRTPNQEVVPESTIQHANDVLELLRNRQAEIQDLEDAALRTCQQLQGLLSLKQQQASILEAKAALQRADESVKQGRAIMAFTIVTIFFLPLGFLAAFFGMNNQEINASPWMSLREQLKYMFSISLTVIIIVISMAFSPWSRAMLIVLVRVPLAYITEYTGLRAFWNDKIIGHAALERKGRQQLEYISTRKKRKEQKAKDEIERLKKETETEAKDKRWSPKQLVKTFHYGPGAVPNGVNHGQVHTNVV</sequence>
<keyword evidence="4 7" id="KW-0472">Membrane</keyword>
<dbReference type="OrthoDB" id="341259at2759"/>
<evidence type="ECO:0008006" key="10">
    <source>
        <dbReference type="Google" id="ProtNLM"/>
    </source>
</evidence>
<dbReference type="GO" id="GO:0016020">
    <property type="term" value="C:membrane"/>
    <property type="evidence" value="ECO:0007669"/>
    <property type="project" value="UniProtKB-SubCell"/>
</dbReference>
<dbReference type="Gene3D" id="1.20.58.340">
    <property type="entry name" value="Magnesium transport protein CorA, transmembrane region"/>
    <property type="match status" value="1"/>
</dbReference>
<evidence type="ECO:0000256" key="7">
    <source>
        <dbReference type="SAM" id="Phobius"/>
    </source>
</evidence>
<keyword evidence="5" id="KW-0175">Coiled coil</keyword>